<dbReference type="InterPro" id="IPR029058">
    <property type="entry name" value="AB_hydrolase_fold"/>
</dbReference>
<feature type="signal peptide" evidence="6">
    <location>
        <begin position="1"/>
        <end position="25"/>
    </location>
</feature>
<dbReference type="Proteomes" id="UP000235965">
    <property type="component" value="Unassembled WGS sequence"/>
</dbReference>
<evidence type="ECO:0000313" key="7">
    <source>
        <dbReference type="EMBL" id="PNF28387.1"/>
    </source>
</evidence>
<proteinExistence type="inferred from homology"/>
<dbReference type="SUPFAM" id="SSF53474">
    <property type="entry name" value="alpha/beta-Hydrolases"/>
    <property type="match status" value="1"/>
</dbReference>
<keyword evidence="5" id="KW-0325">Glycoprotein</keyword>
<keyword evidence="4" id="KW-0378">Hydrolase</keyword>
<dbReference type="OrthoDB" id="1735038at2759"/>
<protein>
    <recommendedName>
        <fullName evidence="9">Serine protease K12H4.7</fullName>
    </recommendedName>
</protein>
<dbReference type="EMBL" id="NEVH01013592">
    <property type="protein sequence ID" value="PNF28387.1"/>
    <property type="molecule type" value="Genomic_DNA"/>
</dbReference>
<accession>A0A2J7QIH1</accession>
<evidence type="ECO:0000256" key="3">
    <source>
        <dbReference type="ARBA" id="ARBA00022729"/>
    </source>
</evidence>
<evidence type="ECO:0008006" key="9">
    <source>
        <dbReference type="Google" id="ProtNLM"/>
    </source>
</evidence>
<evidence type="ECO:0000313" key="8">
    <source>
        <dbReference type="Proteomes" id="UP000235965"/>
    </source>
</evidence>
<dbReference type="PANTHER" id="PTHR11010">
    <property type="entry name" value="PROTEASE S28 PRO-X CARBOXYPEPTIDASE-RELATED"/>
    <property type="match status" value="1"/>
</dbReference>
<reference evidence="7 8" key="1">
    <citation type="submission" date="2017-12" db="EMBL/GenBank/DDBJ databases">
        <title>Hemimetabolous genomes reveal molecular basis of termite eusociality.</title>
        <authorList>
            <person name="Harrison M.C."/>
            <person name="Jongepier E."/>
            <person name="Robertson H.M."/>
            <person name="Arning N."/>
            <person name="Bitard-Feildel T."/>
            <person name="Chao H."/>
            <person name="Childers C.P."/>
            <person name="Dinh H."/>
            <person name="Doddapaneni H."/>
            <person name="Dugan S."/>
            <person name="Gowin J."/>
            <person name="Greiner C."/>
            <person name="Han Y."/>
            <person name="Hu H."/>
            <person name="Hughes D.S.T."/>
            <person name="Huylmans A.-K."/>
            <person name="Kemena C."/>
            <person name="Kremer L.P.M."/>
            <person name="Lee S.L."/>
            <person name="Lopez-Ezquerra A."/>
            <person name="Mallet L."/>
            <person name="Monroy-Kuhn J.M."/>
            <person name="Moser A."/>
            <person name="Murali S.C."/>
            <person name="Muzny D.M."/>
            <person name="Otani S."/>
            <person name="Piulachs M.-D."/>
            <person name="Poelchau M."/>
            <person name="Qu J."/>
            <person name="Schaub F."/>
            <person name="Wada-Katsumata A."/>
            <person name="Worley K.C."/>
            <person name="Xie Q."/>
            <person name="Ylla G."/>
            <person name="Poulsen M."/>
            <person name="Gibbs R.A."/>
            <person name="Schal C."/>
            <person name="Richards S."/>
            <person name="Belles X."/>
            <person name="Korb J."/>
            <person name="Bornberg-Bauer E."/>
        </authorList>
    </citation>
    <scope>NUCLEOTIDE SEQUENCE [LARGE SCALE GENOMIC DNA]</scope>
    <source>
        <tissue evidence="7">Whole body</tissue>
    </source>
</reference>
<evidence type="ECO:0000256" key="6">
    <source>
        <dbReference type="SAM" id="SignalP"/>
    </source>
</evidence>
<organism evidence="7 8">
    <name type="scientific">Cryptotermes secundus</name>
    <dbReference type="NCBI Taxonomy" id="105785"/>
    <lineage>
        <taxon>Eukaryota</taxon>
        <taxon>Metazoa</taxon>
        <taxon>Ecdysozoa</taxon>
        <taxon>Arthropoda</taxon>
        <taxon>Hexapoda</taxon>
        <taxon>Insecta</taxon>
        <taxon>Pterygota</taxon>
        <taxon>Neoptera</taxon>
        <taxon>Polyneoptera</taxon>
        <taxon>Dictyoptera</taxon>
        <taxon>Blattodea</taxon>
        <taxon>Blattoidea</taxon>
        <taxon>Termitoidae</taxon>
        <taxon>Kalotermitidae</taxon>
        <taxon>Cryptotermitinae</taxon>
        <taxon>Cryptotermes</taxon>
    </lineage>
</organism>
<feature type="chain" id="PRO_5014382826" description="Serine protease K12H4.7" evidence="6">
    <location>
        <begin position="26"/>
        <end position="258"/>
    </location>
</feature>
<evidence type="ECO:0000256" key="5">
    <source>
        <dbReference type="ARBA" id="ARBA00023180"/>
    </source>
</evidence>
<evidence type="ECO:0000256" key="2">
    <source>
        <dbReference type="ARBA" id="ARBA00022670"/>
    </source>
</evidence>
<keyword evidence="3 6" id="KW-0732">Signal</keyword>
<comment type="caution">
    <text evidence="7">The sequence shown here is derived from an EMBL/GenBank/DDBJ whole genome shotgun (WGS) entry which is preliminary data.</text>
</comment>
<dbReference type="GO" id="GO:0070008">
    <property type="term" value="F:serine-type exopeptidase activity"/>
    <property type="evidence" value="ECO:0007669"/>
    <property type="project" value="InterPro"/>
</dbReference>
<keyword evidence="8" id="KW-1185">Reference proteome</keyword>
<dbReference type="PANTHER" id="PTHR11010:SF117">
    <property type="entry name" value="SERINE PROTEASE 16"/>
    <property type="match status" value="1"/>
</dbReference>
<dbReference type="GO" id="GO:0006508">
    <property type="term" value="P:proteolysis"/>
    <property type="evidence" value="ECO:0007669"/>
    <property type="project" value="UniProtKB-KW"/>
</dbReference>
<dbReference type="Gene3D" id="3.40.50.1820">
    <property type="entry name" value="alpha/beta hydrolase"/>
    <property type="match status" value="1"/>
</dbReference>
<sequence length="258" mass="28835">MHSNKEMGVTVLSIMILMLLAEVEGWKMFHRGRGRGGMLGSPRAAPNTSVPSAELFLQLLDHFNPTVPRTWEQRYFTNASFYVPGGPVFLMIGGEGTADPLWMVTGQWIEYARHYNALCFMLEHRYYGASRPTRDLSARNLAFLSSEQSLADLAYFIDAMTVKYEVPEGTKWIAFGGSYSGALAAWLRAKYPHLIHGAVSASAPLLAKADFREYYRVVEDDLAISNDSCVTAVRDATQELNMLLKDPLGHKTANEIFK</sequence>
<name>A0A2J7QIH1_9NEOP</name>
<gene>
    <name evidence="7" type="ORF">B7P43_G16749</name>
</gene>
<evidence type="ECO:0000256" key="4">
    <source>
        <dbReference type="ARBA" id="ARBA00022801"/>
    </source>
</evidence>
<dbReference type="InterPro" id="IPR008758">
    <property type="entry name" value="Peptidase_S28"/>
</dbReference>
<evidence type="ECO:0000256" key="1">
    <source>
        <dbReference type="ARBA" id="ARBA00011079"/>
    </source>
</evidence>
<dbReference type="Pfam" id="PF05577">
    <property type="entry name" value="Peptidase_S28"/>
    <property type="match status" value="1"/>
</dbReference>
<dbReference type="AlphaFoldDB" id="A0A2J7QIH1"/>
<dbReference type="GO" id="GO:0008239">
    <property type="term" value="F:dipeptidyl-peptidase activity"/>
    <property type="evidence" value="ECO:0007669"/>
    <property type="project" value="TreeGrafter"/>
</dbReference>
<comment type="similarity">
    <text evidence="1">Belongs to the peptidase S28 family.</text>
</comment>
<keyword evidence="2" id="KW-0645">Protease</keyword>